<keyword evidence="4" id="KW-1185">Reference proteome</keyword>
<evidence type="ECO:0000313" key="3">
    <source>
        <dbReference type="EMBL" id="GMK54257.1"/>
    </source>
</evidence>
<protein>
    <submittedName>
        <fullName evidence="3">Uncharacterized protein</fullName>
    </submittedName>
</protein>
<keyword evidence="2" id="KW-1133">Transmembrane helix</keyword>
<proteinExistence type="predicted"/>
<reference evidence="3" key="1">
    <citation type="journal article" date="2023" name="BMC Genomics">
        <title>Chromosome-level genome assemblies of Cutaneotrichosporon spp. (Trichosporonales, Basidiomycota) reveal imbalanced evolution between nucleotide sequences and chromosome synteny.</title>
        <authorList>
            <person name="Kobayashi Y."/>
            <person name="Kayamori A."/>
            <person name="Aoki K."/>
            <person name="Shiwa Y."/>
            <person name="Matsutani M."/>
            <person name="Fujita N."/>
            <person name="Sugita T."/>
            <person name="Iwasaki W."/>
            <person name="Tanaka N."/>
            <person name="Takashima M."/>
        </authorList>
    </citation>
    <scope>NUCLEOTIDE SEQUENCE</scope>
    <source>
        <strain evidence="3">HIS016</strain>
    </source>
</reference>
<accession>A0AAD3TPA2</accession>
<feature type="region of interest" description="Disordered" evidence="1">
    <location>
        <begin position="56"/>
        <end position="86"/>
    </location>
</feature>
<gene>
    <name evidence="3" type="ORF">CspeluHIS016_0108430</name>
</gene>
<evidence type="ECO:0000256" key="1">
    <source>
        <dbReference type="SAM" id="MobiDB-lite"/>
    </source>
</evidence>
<dbReference type="EMBL" id="BTCM01000001">
    <property type="protein sequence ID" value="GMK54257.1"/>
    <property type="molecule type" value="Genomic_DNA"/>
</dbReference>
<sequence>MIGTERRWIDDVADQLGINVGTLSLGLLSLVLVLTFVISILARPSPADFQRGFLAKEEGKKQAKGENKAGEKKEKAGTGDQVGRAG</sequence>
<reference evidence="3" key="2">
    <citation type="submission" date="2023-06" db="EMBL/GenBank/DDBJ databases">
        <authorList>
            <person name="Kobayashi Y."/>
            <person name="Kayamori A."/>
            <person name="Aoki K."/>
            <person name="Shiwa Y."/>
            <person name="Fujita N."/>
            <person name="Sugita T."/>
            <person name="Iwasaki W."/>
            <person name="Tanaka N."/>
            <person name="Takashima M."/>
        </authorList>
    </citation>
    <scope>NUCLEOTIDE SEQUENCE</scope>
    <source>
        <strain evidence="3">HIS016</strain>
    </source>
</reference>
<keyword evidence="2" id="KW-0472">Membrane</keyword>
<keyword evidence="2" id="KW-0812">Transmembrane</keyword>
<feature type="transmembrane region" description="Helical" evidence="2">
    <location>
        <begin position="20"/>
        <end position="42"/>
    </location>
</feature>
<organism evidence="3 4">
    <name type="scientific">Cutaneotrichosporon spelunceum</name>
    <dbReference type="NCBI Taxonomy" id="1672016"/>
    <lineage>
        <taxon>Eukaryota</taxon>
        <taxon>Fungi</taxon>
        <taxon>Dikarya</taxon>
        <taxon>Basidiomycota</taxon>
        <taxon>Agaricomycotina</taxon>
        <taxon>Tremellomycetes</taxon>
        <taxon>Trichosporonales</taxon>
        <taxon>Trichosporonaceae</taxon>
        <taxon>Cutaneotrichosporon</taxon>
    </lineage>
</organism>
<feature type="compositionally biased region" description="Basic and acidic residues" evidence="1">
    <location>
        <begin position="56"/>
        <end position="77"/>
    </location>
</feature>
<dbReference type="AlphaFoldDB" id="A0AAD3TPA2"/>
<dbReference type="Proteomes" id="UP001222932">
    <property type="component" value="Unassembled WGS sequence"/>
</dbReference>
<evidence type="ECO:0000256" key="2">
    <source>
        <dbReference type="SAM" id="Phobius"/>
    </source>
</evidence>
<name>A0AAD3TPA2_9TREE</name>
<evidence type="ECO:0000313" key="4">
    <source>
        <dbReference type="Proteomes" id="UP001222932"/>
    </source>
</evidence>
<comment type="caution">
    <text evidence="3">The sequence shown here is derived from an EMBL/GenBank/DDBJ whole genome shotgun (WGS) entry which is preliminary data.</text>
</comment>